<proteinExistence type="predicted"/>
<dbReference type="AlphaFoldDB" id="A0A9Q9C3N5"/>
<reference evidence="1" key="1">
    <citation type="submission" date="2021-05" db="EMBL/GenBank/DDBJ databases">
        <title>Encephalitozoon hellem ATCC 50604 Complete Genome.</title>
        <authorList>
            <person name="Mascarenhas dos Santos A.C."/>
            <person name="Julian A.T."/>
            <person name="Pombert J.-F."/>
        </authorList>
    </citation>
    <scope>NUCLEOTIDE SEQUENCE</scope>
    <source>
        <strain evidence="1">ATCC 50604</strain>
    </source>
</reference>
<evidence type="ECO:0000313" key="1">
    <source>
        <dbReference type="EMBL" id="UTX42915.1"/>
    </source>
</evidence>
<organism evidence="1 2">
    <name type="scientific">Encephalitozoon hellem</name>
    <name type="common">Microsporidian parasite</name>
    <dbReference type="NCBI Taxonomy" id="27973"/>
    <lineage>
        <taxon>Eukaryota</taxon>
        <taxon>Fungi</taxon>
        <taxon>Fungi incertae sedis</taxon>
        <taxon>Microsporidia</taxon>
        <taxon>Unikaryonidae</taxon>
        <taxon>Encephalitozoon</taxon>
    </lineage>
</organism>
<evidence type="ECO:0000313" key="2">
    <source>
        <dbReference type="Proteomes" id="UP001059546"/>
    </source>
</evidence>
<dbReference type="EMBL" id="CP075150">
    <property type="protein sequence ID" value="UTX42915.1"/>
    <property type="molecule type" value="Genomic_DNA"/>
</dbReference>
<protein>
    <submittedName>
        <fullName evidence="1">Uncharacterized protein</fullName>
    </submittedName>
</protein>
<name>A0A9Q9C3N5_ENCHE</name>
<dbReference type="Proteomes" id="UP001059546">
    <property type="component" value="Chromosome IV"/>
</dbReference>
<accession>A0A9Q9C3N5</accession>
<sequence>MSSIPAFMRERKFEACEYSILIYTSGCGSVLASDSCIEFVTPVSVNFPKEFVLRENRIFCKTKIEGCHRKLRIVKIERISGSCNAYAVLKRLIPSVFDVRFIRKANLQSYLYSNRDLIMRSSTRILGKEVVGQISLWNRINWHHGQDPGASSPGEVRDTSSDILISDYW</sequence>
<gene>
    <name evidence="1" type="ORF">GPU96_04g06450</name>
</gene>